<keyword evidence="4" id="KW-0472">Membrane</keyword>
<dbReference type="GO" id="GO:0043565">
    <property type="term" value="F:sequence-specific DNA binding"/>
    <property type="evidence" value="ECO:0007669"/>
    <property type="project" value="InterPro"/>
</dbReference>
<dbReference type="PROSITE" id="PS01124">
    <property type="entry name" value="HTH_ARAC_FAMILY_2"/>
    <property type="match status" value="1"/>
</dbReference>
<organism evidence="6 7">
    <name type="scientific">Constantimarinum furrinae</name>
    <dbReference type="NCBI Taxonomy" id="2562285"/>
    <lineage>
        <taxon>Bacteria</taxon>
        <taxon>Pseudomonadati</taxon>
        <taxon>Bacteroidota</taxon>
        <taxon>Flavobacteriia</taxon>
        <taxon>Flavobacteriales</taxon>
        <taxon>Flavobacteriaceae</taxon>
        <taxon>Altibacter/Constantimarinum group</taxon>
        <taxon>Constantimarinum</taxon>
    </lineage>
</organism>
<dbReference type="SUPFAM" id="SSF46689">
    <property type="entry name" value="Homeodomain-like"/>
    <property type="match status" value="1"/>
</dbReference>
<dbReference type="GO" id="GO:0003700">
    <property type="term" value="F:DNA-binding transcription factor activity"/>
    <property type="evidence" value="ECO:0007669"/>
    <property type="project" value="InterPro"/>
</dbReference>
<evidence type="ECO:0000256" key="4">
    <source>
        <dbReference type="SAM" id="Phobius"/>
    </source>
</evidence>
<sequence>MDDLFFENLNLVYKDPEQTLRVAGFLLTNAETDLQKAQGNYLRYKAESLKGNHVASIEAIFKVRSVLNPQQPDYLQGLAAIAISELSRNAGMNDVSVQYLDEAKEIIAALRPSEKTNLTLVNFNFENAAAALYVSNDPEDALKLLLKNKIPVAESRELVPAYSIENNIRVASIYLIENDVENARLYFNKALSELKTLDLMASSLEATVLAGLGKLSIKEGDFTEASTLLLQAKNISVVPPHQYVEVLGDLSEVYLKIDSLDASRSYNRERSLLNEAVINSERNSRNTIISFIKKDREQMISSDLSIYYRVGFILLSVVILGIVIYYFYNRKLDREYKKFEKVIARIEKKEKLETLDVAQESVPKESKGVVIPEETENAILERLNEFENSDKFTKAGISLQSVAKELNTNTKYISEIIHTHRGKNFNTYINELRVNYIINRMKDDKKYLSYKVSYLAEESGFSSHSAFTVVFKSITGITPNQFITFLKKDTKIPSQSF</sequence>
<dbReference type="SUPFAM" id="SSF48452">
    <property type="entry name" value="TPR-like"/>
    <property type="match status" value="1"/>
</dbReference>
<dbReference type="InterPro" id="IPR009057">
    <property type="entry name" value="Homeodomain-like_sf"/>
</dbReference>
<dbReference type="Gene3D" id="1.10.10.60">
    <property type="entry name" value="Homeodomain-like"/>
    <property type="match status" value="2"/>
</dbReference>
<evidence type="ECO:0000256" key="1">
    <source>
        <dbReference type="ARBA" id="ARBA00023015"/>
    </source>
</evidence>
<keyword evidence="4" id="KW-0812">Transmembrane</keyword>
<dbReference type="SMART" id="SM00342">
    <property type="entry name" value="HTH_ARAC"/>
    <property type="match status" value="1"/>
</dbReference>
<evidence type="ECO:0000256" key="3">
    <source>
        <dbReference type="ARBA" id="ARBA00023163"/>
    </source>
</evidence>
<evidence type="ECO:0000259" key="5">
    <source>
        <dbReference type="PROSITE" id="PS01124"/>
    </source>
</evidence>
<gene>
    <name evidence="6" type="ORF">ALE3EI_1875</name>
</gene>
<proteinExistence type="predicted"/>
<dbReference type="Pfam" id="PF12833">
    <property type="entry name" value="HTH_18"/>
    <property type="match status" value="1"/>
</dbReference>
<evidence type="ECO:0000256" key="2">
    <source>
        <dbReference type="ARBA" id="ARBA00023125"/>
    </source>
</evidence>
<evidence type="ECO:0000313" key="7">
    <source>
        <dbReference type="Proteomes" id="UP000515514"/>
    </source>
</evidence>
<keyword evidence="4" id="KW-1133">Transmembrane helix</keyword>
<dbReference type="InterPro" id="IPR011990">
    <property type="entry name" value="TPR-like_helical_dom_sf"/>
</dbReference>
<dbReference type="Gene3D" id="1.25.40.10">
    <property type="entry name" value="Tetratricopeptide repeat domain"/>
    <property type="match status" value="1"/>
</dbReference>
<keyword evidence="1" id="KW-0805">Transcription regulation</keyword>
<name>A0A7G8PVQ6_9FLAO</name>
<keyword evidence="2" id="KW-0238">DNA-binding</keyword>
<dbReference type="Proteomes" id="UP000515514">
    <property type="component" value="Chromosome"/>
</dbReference>
<feature type="transmembrane region" description="Helical" evidence="4">
    <location>
        <begin position="306"/>
        <end position="328"/>
    </location>
</feature>
<keyword evidence="3" id="KW-0804">Transcription</keyword>
<protein>
    <submittedName>
        <fullName evidence="6">Helix-turn-helix, AraC type</fullName>
    </submittedName>
</protein>
<evidence type="ECO:0000313" key="6">
    <source>
        <dbReference type="EMBL" id="QNJ98422.1"/>
    </source>
</evidence>
<dbReference type="EMBL" id="CP052909">
    <property type="protein sequence ID" value="QNJ98422.1"/>
    <property type="molecule type" value="Genomic_DNA"/>
</dbReference>
<dbReference type="KEGG" id="alti:ALE3EI_1875"/>
<keyword evidence="7" id="KW-1185">Reference proteome</keyword>
<feature type="domain" description="HTH araC/xylS-type" evidence="5">
    <location>
        <begin position="381"/>
        <end position="485"/>
    </location>
</feature>
<dbReference type="InterPro" id="IPR018060">
    <property type="entry name" value="HTH_AraC"/>
</dbReference>
<dbReference type="PANTHER" id="PTHR43280">
    <property type="entry name" value="ARAC-FAMILY TRANSCRIPTIONAL REGULATOR"/>
    <property type="match status" value="1"/>
</dbReference>
<dbReference type="AlphaFoldDB" id="A0A7G8PVQ6"/>
<reference evidence="6 7" key="1">
    <citation type="submission" date="2020-04" db="EMBL/GenBank/DDBJ databases">
        <title>Genome sequence of Altibacter aquimarinus strain ALE3EI.</title>
        <authorList>
            <person name="Oh H.-M."/>
            <person name="Jang D."/>
        </authorList>
    </citation>
    <scope>NUCLEOTIDE SEQUENCE [LARGE SCALE GENOMIC DNA]</scope>
    <source>
        <strain evidence="6 7">ALE3EI</strain>
    </source>
</reference>
<dbReference type="PANTHER" id="PTHR43280:SF34">
    <property type="entry name" value="ARAC-FAMILY TRANSCRIPTIONAL REGULATOR"/>
    <property type="match status" value="1"/>
</dbReference>
<accession>A0A7G8PVQ6</accession>